<feature type="domain" description="SF3 helicase" evidence="4">
    <location>
        <begin position="516"/>
        <end position="671"/>
    </location>
</feature>
<dbReference type="KEGG" id="aagg:ETAA8_39510"/>
<name>A0A517YF33_9BACT</name>
<dbReference type="Pfam" id="PF08706">
    <property type="entry name" value="D5_N"/>
    <property type="match status" value="1"/>
</dbReference>
<dbReference type="InterPro" id="IPR051620">
    <property type="entry name" value="ORF904-like_C"/>
</dbReference>
<dbReference type="PROSITE" id="PS51206">
    <property type="entry name" value="SF3_HELICASE_1"/>
    <property type="match status" value="1"/>
</dbReference>
<reference evidence="5 6" key="1">
    <citation type="submission" date="2019-02" db="EMBL/GenBank/DDBJ databases">
        <title>Deep-cultivation of Planctomycetes and their phenomic and genomic characterization uncovers novel biology.</title>
        <authorList>
            <person name="Wiegand S."/>
            <person name="Jogler M."/>
            <person name="Boedeker C."/>
            <person name="Pinto D."/>
            <person name="Vollmers J."/>
            <person name="Rivas-Marin E."/>
            <person name="Kohn T."/>
            <person name="Peeters S.H."/>
            <person name="Heuer A."/>
            <person name="Rast P."/>
            <person name="Oberbeckmann S."/>
            <person name="Bunk B."/>
            <person name="Jeske O."/>
            <person name="Meyerdierks A."/>
            <person name="Storesund J.E."/>
            <person name="Kallscheuer N."/>
            <person name="Luecker S."/>
            <person name="Lage O.M."/>
            <person name="Pohl T."/>
            <person name="Merkel B.J."/>
            <person name="Hornburger P."/>
            <person name="Mueller R.-W."/>
            <person name="Bruemmer F."/>
            <person name="Labrenz M."/>
            <person name="Spormann A.M."/>
            <person name="Op den Camp H."/>
            <person name="Overmann J."/>
            <person name="Amann R."/>
            <person name="Jetten M.S.M."/>
            <person name="Mascher T."/>
            <person name="Medema M.H."/>
            <person name="Devos D.P."/>
            <person name="Kaster A.-K."/>
            <person name="Ovreas L."/>
            <person name="Rohde M."/>
            <person name="Galperin M.Y."/>
            <person name="Jogler C."/>
        </authorList>
    </citation>
    <scope>NUCLEOTIDE SEQUENCE [LARGE SCALE GENOMIC DNA]</scope>
    <source>
        <strain evidence="5 6">ETA_A8</strain>
    </source>
</reference>
<dbReference type="SMART" id="SM00885">
    <property type="entry name" value="D5_N"/>
    <property type="match status" value="1"/>
</dbReference>
<evidence type="ECO:0000313" key="6">
    <source>
        <dbReference type="Proteomes" id="UP000315017"/>
    </source>
</evidence>
<protein>
    <recommendedName>
        <fullName evidence="4">SF3 helicase domain-containing protein</fullName>
    </recommendedName>
</protein>
<dbReference type="SUPFAM" id="SSF46785">
    <property type="entry name" value="Winged helix' DNA-binding domain"/>
    <property type="match status" value="1"/>
</dbReference>
<dbReference type="AlphaFoldDB" id="A0A517YF33"/>
<evidence type="ECO:0000256" key="3">
    <source>
        <dbReference type="ARBA" id="ARBA00022840"/>
    </source>
</evidence>
<dbReference type="InterPro" id="IPR045455">
    <property type="entry name" value="NrS-1_pol-like_helicase"/>
</dbReference>
<dbReference type="InterPro" id="IPR014818">
    <property type="entry name" value="Phage/plasmid_primase_P4_C"/>
</dbReference>
<keyword evidence="6" id="KW-1185">Reference proteome</keyword>
<evidence type="ECO:0000256" key="2">
    <source>
        <dbReference type="ARBA" id="ARBA00022801"/>
    </source>
</evidence>
<dbReference type="RefSeq" id="WP_145091809.1">
    <property type="nucleotide sequence ID" value="NZ_CP036274.1"/>
</dbReference>
<keyword evidence="1" id="KW-0547">Nucleotide-binding</keyword>
<dbReference type="Pfam" id="PF19263">
    <property type="entry name" value="DUF5906"/>
    <property type="match status" value="1"/>
</dbReference>
<dbReference type="InterPro" id="IPR027417">
    <property type="entry name" value="P-loop_NTPase"/>
</dbReference>
<keyword evidence="2" id="KW-0378">Hydrolase</keyword>
<dbReference type="OrthoDB" id="276067at2"/>
<dbReference type="Proteomes" id="UP000315017">
    <property type="component" value="Chromosome"/>
</dbReference>
<evidence type="ECO:0000256" key="1">
    <source>
        <dbReference type="ARBA" id="ARBA00022741"/>
    </source>
</evidence>
<dbReference type="EMBL" id="CP036274">
    <property type="protein sequence ID" value="QDU28846.1"/>
    <property type="molecule type" value="Genomic_DNA"/>
</dbReference>
<dbReference type="PANTHER" id="PTHR35372:SF2">
    <property type="entry name" value="SF3 HELICASE DOMAIN-CONTAINING PROTEIN"/>
    <property type="match status" value="1"/>
</dbReference>
<dbReference type="GO" id="GO:0016787">
    <property type="term" value="F:hydrolase activity"/>
    <property type="evidence" value="ECO:0007669"/>
    <property type="project" value="UniProtKB-KW"/>
</dbReference>
<dbReference type="SUPFAM" id="SSF52540">
    <property type="entry name" value="P-loop containing nucleoside triphosphate hydrolases"/>
    <property type="match status" value="1"/>
</dbReference>
<evidence type="ECO:0000259" key="4">
    <source>
        <dbReference type="PROSITE" id="PS51206"/>
    </source>
</evidence>
<organism evidence="5 6">
    <name type="scientific">Anatilimnocola aggregata</name>
    <dbReference type="NCBI Taxonomy" id="2528021"/>
    <lineage>
        <taxon>Bacteria</taxon>
        <taxon>Pseudomonadati</taxon>
        <taxon>Planctomycetota</taxon>
        <taxon>Planctomycetia</taxon>
        <taxon>Pirellulales</taxon>
        <taxon>Pirellulaceae</taxon>
        <taxon>Anatilimnocola</taxon>
    </lineage>
</organism>
<gene>
    <name evidence="5" type="ORF">ETAA8_39510</name>
</gene>
<dbReference type="InterPro" id="IPR014015">
    <property type="entry name" value="Helicase_SF3_DNA-vir"/>
</dbReference>
<dbReference type="InterPro" id="IPR006500">
    <property type="entry name" value="Helicase_put_C_phage/plasmid"/>
</dbReference>
<dbReference type="PANTHER" id="PTHR35372">
    <property type="entry name" value="ATP BINDING PROTEIN-RELATED"/>
    <property type="match status" value="1"/>
</dbReference>
<evidence type="ECO:0000313" key="5">
    <source>
        <dbReference type="EMBL" id="QDU28846.1"/>
    </source>
</evidence>
<dbReference type="InterPro" id="IPR036390">
    <property type="entry name" value="WH_DNA-bd_sf"/>
</dbReference>
<keyword evidence="3" id="KW-0067">ATP-binding</keyword>
<accession>A0A517YF33</accession>
<dbReference type="Gene3D" id="3.40.50.300">
    <property type="entry name" value="P-loop containing nucleotide triphosphate hydrolases"/>
    <property type="match status" value="1"/>
</dbReference>
<sequence length="800" mass="89290">MREANHCIADAVRFLTTLFEPQDIVLYRPIETWEENGKKCSKTLFKQTYHRVATPDLVGYTVEQLLAVSEAENANVFFGVAPRFGDKGRFDLAWQVRTVRAIWVDIDKITAEELAERLANSELPPPSISVASGNGYHVYWLLSEPYLIDDVCDPAPVETEWIRKDGKNKPNKYIIDASGERIELTSRALLPKLSPKALHLQDVMKGLASKLSGDHTHDLSRILRVPGTLNRKNQRKGAAPVPCRLVELHADRRYSVSEFEHLAACSPDREKRDAVAKMPLPAKRNLSASKQDELAAAVVRARLAKKGDRSAADFSVCCEAIRNGVPKEEFWPQVADVSKFQERGRDYFEQTWEAAADEIRLELYEELNGSDDESEEDGDNGVVPKVTAQICEENHFAQDQGMKLYRFDHGVYRPKAEEYVRRQVKRVLQDWGKSQLWTPTLAEQVIEYIRVDSPVLWESPPSDVLNVQNGLLDIATRQLKRHQPTFMSPVQLPVRFDPAATCPSIDSFVADVFPVDARDLACEIPAYLMLPDNSFQKAILLTGAGGNGKSTYLAMVSSFIGSSNTSSISLHKLESDRFAASRIMGKLANICADLPTEHLAGTSVFKSITGGDKITGEYKFKDSFDFTPFCRLVFSANSPPRSTDSSQGFFERWLVIPFDRSFRGSTEEISRKVLDARLSSPAELSGLLNKALDALPRIAKQNGFTQSESTQAAWNEFHSTTDPLAGWLDRATVESSEALVPKKKLLIAFNDYLGTLGRPGMPDSAFGKSLKRHRPAVEAKQRTLSGEQQWCYVGIGLAAQ</sequence>
<proteinExistence type="predicted"/>
<dbReference type="NCBIfam" id="TIGR01613">
    <property type="entry name" value="primase_Cterm"/>
    <property type="match status" value="1"/>
</dbReference>
<dbReference type="GO" id="GO:0005524">
    <property type="term" value="F:ATP binding"/>
    <property type="evidence" value="ECO:0007669"/>
    <property type="project" value="UniProtKB-KW"/>
</dbReference>